<organism evidence="2 3">
    <name type="scientific">Halobacillus amylolyticus</name>
    <dbReference type="NCBI Taxonomy" id="2932259"/>
    <lineage>
        <taxon>Bacteria</taxon>
        <taxon>Bacillati</taxon>
        <taxon>Bacillota</taxon>
        <taxon>Bacilli</taxon>
        <taxon>Bacillales</taxon>
        <taxon>Bacillaceae</taxon>
        <taxon>Halobacillus</taxon>
    </lineage>
</organism>
<dbReference type="InterPro" id="IPR009256">
    <property type="entry name" value="YqgQ-like"/>
</dbReference>
<gene>
    <name evidence="2" type="ORF">MUO15_01925</name>
</gene>
<dbReference type="RefSeq" id="WP_245033057.1">
    <property type="nucleotide sequence ID" value="NZ_CP095075.1"/>
</dbReference>
<protein>
    <submittedName>
        <fullName evidence="2">YqgQ family protein</fullName>
    </submittedName>
</protein>
<keyword evidence="3" id="KW-1185">Reference proteome</keyword>
<sequence length="72" mass="8508">MKTIYDIQQLLKQFGTFIYVGDRLAELELMEQEIQELNQAQFIAKEDYQMAILLLHREIAKMKDERKGETGT</sequence>
<name>A0ABY4HC66_9BACI</name>
<evidence type="ECO:0000313" key="3">
    <source>
        <dbReference type="Proteomes" id="UP000830326"/>
    </source>
</evidence>
<dbReference type="Pfam" id="PF06014">
    <property type="entry name" value="YqgQ-like"/>
    <property type="match status" value="1"/>
</dbReference>
<dbReference type="SUPFAM" id="SSF158379">
    <property type="entry name" value="YqgQ-like"/>
    <property type="match status" value="1"/>
</dbReference>
<evidence type="ECO:0000256" key="1">
    <source>
        <dbReference type="SAM" id="Coils"/>
    </source>
</evidence>
<keyword evidence="1" id="KW-0175">Coiled coil</keyword>
<reference evidence="2" key="1">
    <citation type="submission" date="2022-04" db="EMBL/GenBank/DDBJ databases">
        <title>Halobacillus sp. isolated from saltern.</title>
        <authorList>
            <person name="Won M."/>
            <person name="Lee C.-M."/>
            <person name="Woen H.-Y."/>
            <person name="Kwon S.-W."/>
        </authorList>
    </citation>
    <scope>NUCLEOTIDE SEQUENCE</scope>
    <source>
        <strain evidence="2">SSHM10-5</strain>
    </source>
</reference>
<dbReference type="Gene3D" id="1.10.287.760">
    <property type="entry name" value="YqgQ-like"/>
    <property type="match status" value="1"/>
</dbReference>
<feature type="coiled-coil region" evidence="1">
    <location>
        <begin position="20"/>
        <end position="47"/>
    </location>
</feature>
<dbReference type="EMBL" id="CP095075">
    <property type="protein sequence ID" value="UOR12314.1"/>
    <property type="molecule type" value="Genomic_DNA"/>
</dbReference>
<dbReference type="InterPro" id="IPR023164">
    <property type="entry name" value="YqgQ-like_sf"/>
</dbReference>
<evidence type="ECO:0000313" key="2">
    <source>
        <dbReference type="EMBL" id="UOR12314.1"/>
    </source>
</evidence>
<dbReference type="Proteomes" id="UP000830326">
    <property type="component" value="Chromosome"/>
</dbReference>
<accession>A0ABY4HC66</accession>
<proteinExistence type="predicted"/>